<organism evidence="1">
    <name type="scientific">Albugo laibachii Nc14</name>
    <dbReference type="NCBI Taxonomy" id="890382"/>
    <lineage>
        <taxon>Eukaryota</taxon>
        <taxon>Sar</taxon>
        <taxon>Stramenopiles</taxon>
        <taxon>Oomycota</taxon>
        <taxon>Peronosporomycetes</taxon>
        <taxon>Albuginales</taxon>
        <taxon>Albuginaceae</taxon>
        <taxon>Albugo</taxon>
    </lineage>
</organism>
<proteinExistence type="predicted"/>
<protein>
    <submittedName>
        <fullName evidence="1">AlNc14C106G6228 protein</fullName>
    </submittedName>
</protein>
<dbReference type="AlphaFoldDB" id="F0WI21"/>
<reference evidence="1" key="2">
    <citation type="submission" date="2011-02" db="EMBL/GenBank/DDBJ databases">
        <authorList>
            <person name="MacLean D."/>
        </authorList>
    </citation>
    <scope>NUCLEOTIDE SEQUENCE</scope>
</reference>
<gene>
    <name evidence="1" type="primary">AlNc14C106G6228</name>
    <name evidence="1" type="ORF">ALNC14_070410</name>
</gene>
<reference evidence="1" key="1">
    <citation type="journal article" date="2011" name="PLoS Biol.">
        <title>Gene gain and loss during evolution of obligate parasitism in the white rust pathogen of Arabidopsis thaliana.</title>
        <authorList>
            <person name="Kemen E."/>
            <person name="Gardiner A."/>
            <person name="Schultz-Larsen T."/>
            <person name="Kemen A.C."/>
            <person name="Balmuth A.L."/>
            <person name="Robert-Seilaniantz A."/>
            <person name="Bailey K."/>
            <person name="Holub E."/>
            <person name="Studholme D.J."/>
            <person name="Maclean D."/>
            <person name="Jones J.D."/>
        </authorList>
    </citation>
    <scope>NUCLEOTIDE SEQUENCE</scope>
</reference>
<name>F0WI21_9STRA</name>
<evidence type="ECO:0000313" key="1">
    <source>
        <dbReference type="EMBL" id="CCA20898.1"/>
    </source>
</evidence>
<dbReference type="EMBL" id="FR824151">
    <property type="protein sequence ID" value="CCA20898.1"/>
    <property type="molecule type" value="Genomic_DNA"/>
</dbReference>
<accession>F0WI21</accession>
<dbReference type="HOGENOM" id="CLU_1630052_0_0_1"/>
<sequence>MNLESPTDPDSTIAFLGETQKKVEIIVEFSSIAVQILPQVFDTIIATLGKYASDFKIDDYGRYHGKCTAFFNSENPIPNKKHPLDMKLTTKDGRYGEDCTLLIEKSNGEKKWVLGYSLLERHIVFKTETQQFYHVAESPLVLKPDLMKQSDQKDREAGESNRE</sequence>